<feature type="DNA-binding region" description="H-T-H motif" evidence="4">
    <location>
        <begin position="15"/>
        <end position="34"/>
    </location>
</feature>
<keyword evidence="1" id="KW-0805">Transcription regulation</keyword>
<evidence type="ECO:0000259" key="5">
    <source>
        <dbReference type="PROSITE" id="PS50977"/>
    </source>
</evidence>
<evidence type="ECO:0000256" key="2">
    <source>
        <dbReference type="ARBA" id="ARBA00023125"/>
    </source>
</evidence>
<keyword evidence="7" id="KW-1185">Reference proteome</keyword>
<evidence type="ECO:0000313" key="7">
    <source>
        <dbReference type="Proteomes" id="UP001155163"/>
    </source>
</evidence>
<feature type="domain" description="HTH tetR-type" evidence="5">
    <location>
        <begin position="1"/>
        <end position="52"/>
    </location>
</feature>
<dbReference type="RefSeq" id="WP_268262401.1">
    <property type="nucleotide sequence ID" value="NZ_JALQCX010000026.1"/>
</dbReference>
<gene>
    <name evidence="6" type="ORF">M1B35_15145</name>
</gene>
<protein>
    <submittedName>
        <fullName evidence="6">TetR/AcrR family transcriptional regulator</fullName>
    </submittedName>
</protein>
<reference evidence="6 7" key="2">
    <citation type="journal article" date="2023" name="Plant Pathol.">
        <title>Dismantling and reorganizing Pseudomonas marginalis sensu#lato.</title>
        <authorList>
            <person name="Sawada H."/>
            <person name="Fujikawa T."/>
            <person name="Satou M."/>
        </authorList>
    </citation>
    <scope>NUCLEOTIDE SEQUENCE [LARGE SCALE GENOMIC DNA]</scope>
    <source>
        <strain evidence="6 7">MAFF 302046</strain>
    </source>
</reference>
<comment type="caution">
    <text evidence="6">The sequence shown here is derived from an EMBL/GenBank/DDBJ whole genome shotgun (WGS) entry which is preliminary data.</text>
</comment>
<name>A0ABT0JHR0_9PSED</name>
<sequence length="189" mass="21283">MAVEHFADLGYDASSLNEIAVRAGMRKASLYAHFVSKDALYQTVFEIALDHERQYIAGCFEEEGERSSVPGYLHLERLIGRYEGSAHLRFLLRTAYFPPASIRPVITVGFEAYLAKIRQYFQHAAQEQYAWARAQPDQLEVFCDAYLGIVDSLHVELIYATSEGYAKRLAALSRVFSDSLSMLEGASRG</sequence>
<reference evidence="6 7" key="1">
    <citation type="journal article" date="2022" name="Int. J. Syst. Evol. Microbiol.">
        <title>Pseudomonas aegrilactucae sp. nov. and Pseudomonas morbosilactucae sp. nov., pathogens causing bacterial rot of lettuce in Japan.</title>
        <authorList>
            <person name="Sawada H."/>
            <person name="Fujikawa T."/>
            <person name="Satou M."/>
        </authorList>
    </citation>
    <scope>NUCLEOTIDE SEQUENCE [LARGE SCALE GENOMIC DNA]</scope>
    <source>
        <strain evidence="6 7">MAFF 302046</strain>
    </source>
</reference>
<dbReference type="EMBL" id="JALQCX010000026">
    <property type="protein sequence ID" value="MCK9815428.1"/>
    <property type="molecule type" value="Genomic_DNA"/>
</dbReference>
<dbReference type="Gene3D" id="1.10.357.10">
    <property type="entry name" value="Tetracycline Repressor, domain 2"/>
    <property type="match status" value="1"/>
</dbReference>
<dbReference type="Gene3D" id="1.10.10.60">
    <property type="entry name" value="Homeodomain-like"/>
    <property type="match status" value="1"/>
</dbReference>
<keyword evidence="2 4" id="KW-0238">DNA-binding</keyword>
<evidence type="ECO:0000256" key="1">
    <source>
        <dbReference type="ARBA" id="ARBA00023015"/>
    </source>
</evidence>
<keyword evidence="3" id="KW-0804">Transcription</keyword>
<dbReference type="InterPro" id="IPR050109">
    <property type="entry name" value="HTH-type_TetR-like_transc_reg"/>
</dbReference>
<dbReference type="Pfam" id="PF00440">
    <property type="entry name" value="TetR_N"/>
    <property type="match status" value="1"/>
</dbReference>
<dbReference type="InterPro" id="IPR009057">
    <property type="entry name" value="Homeodomain-like_sf"/>
</dbReference>
<dbReference type="PANTHER" id="PTHR30055:SF234">
    <property type="entry name" value="HTH-TYPE TRANSCRIPTIONAL REGULATOR BETI"/>
    <property type="match status" value="1"/>
</dbReference>
<evidence type="ECO:0000256" key="4">
    <source>
        <dbReference type="PROSITE-ProRule" id="PRU00335"/>
    </source>
</evidence>
<dbReference type="PROSITE" id="PS50977">
    <property type="entry name" value="HTH_TETR_2"/>
    <property type="match status" value="1"/>
</dbReference>
<organism evidence="6 7">
    <name type="scientific">Pseudomonas morbosilactucae</name>
    <dbReference type="NCBI Taxonomy" id="2938197"/>
    <lineage>
        <taxon>Bacteria</taxon>
        <taxon>Pseudomonadati</taxon>
        <taxon>Pseudomonadota</taxon>
        <taxon>Gammaproteobacteria</taxon>
        <taxon>Pseudomonadales</taxon>
        <taxon>Pseudomonadaceae</taxon>
        <taxon>Pseudomonas</taxon>
    </lineage>
</organism>
<evidence type="ECO:0000313" key="6">
    <source>
        <dbReference type="EMBL" id="MCK9815428.1"/>
    </source>
</evidence>
<evidence type="ECO:0000256" key="3">
    <source>
        <dbReference type="ARBA" id="ARBA00023163"/>
    </source>
</evidence>
<dbReference type="SUPFAM" id="SSF46689">
    <property type="entry name" value="Homeodomain-like"/>
    <property type="match status" value="1"/>
</dbReference>
<dbReference type="InterPro" id="IPR001647">
    <property type="entry name" value="HTH_TetR"/>
</dbReference>
<accession>A0ABT0JHR0</accession>
<dbReference type="PANTHER" id="PTHR30055">
    <property type="entry name" value="HTH-TYPE TRANSCRIPTIONAL REGULATOR RUTR"/>
    <property type="match status" value="1"/>
</dbReference>
<dbReference type="Proteomes" id="UP001155163">
    <property type="component" value="Unassembled WGS sequence"/>
</dbReference>
<proteinExistence type="predicted"/>